<keyword evidence="1" id="KW-0175">Coiled coil</keyword>
<evidence type="ECO:0000256" key="1">
    <source>
        <dbReference type="SAM" id="Coils"/>
    </source>
</evidence>
<evidence type="ECO:0000313" key="3">
    <source>
        <dbReference type="Proteomes" id="UP000789375"/>
    </source>
</evidence>
<sequence length="175" mass="20165">MAMYKGIEQELNDAKVRLDKAMKNLKTFEEGENDRNIRSLKKKEVIEGGEEEVERSDRRSSVIARKDIKEVVEFAKCKLLEGYQLLDLTKSIEYIFKDEENRFTVSLAILSCFVSLDILTQSQLTHLLVGSYIDTCIGISKSKENILTMYSSEPILSEVALQIIKIETNRRFIFD</sequence>
<reference evidence="2" key="1">
    <citation type="submission" date="2021-06" db="EMBL/GenBank/DDBJ databases">
        <authorList>
            <person name="Kallberg Y."/>
            <person name="Tangrot J."/>
            <person name="Rosling A."/>
        </authorList>
    </citation>
    <scope>NUCLEOTIDE SEQUENCE</scope>
    <source>
        <strain evidence="2">87-6 pot B 2015</strain>
    </source>
</reference>
<evidence type="ECO:0000313" key="2">
    <source>
        <dbReference type="EMBL" id="CAG8588702.1"/>
    </source>
</evidence>
<dbReference type="EMBL" id="CAJVPP010002139">
    <property type="protein sequence ID" value="CAG8588702.1"/>
    <property type="molecule type" value="Genomic_DNA"/>
</dbReference>
<name>A0A9N9C709_FUNMO</name>
<comment type="caution">
    <text evidence="2">The sequence shown here is derived from an EMBL/GenBank/DDBJ whole genome shotgun (WGS) entry which is preliminary data.</text>
</comment>
<protein>
    <submittedName>
        <fullName evidence="2">5135_t:CDS:1</fullName>
    </submittedName>
</protein>
<dbReference type="AlphaFoldDB" id="A0A9N9C709"/>
<organism evidence="2 3">
    <name type="scientific">Funneliformis mosseae</name>
    <name type="common">Endomycorrhizal fungus</name>
    <name type="synonym">Glomus mosseae</name>
    <dbReference type="NCBI Taxonomy" id="27381"/>
    <lineage>
        <taxon>Eukaryota</taxon>
        <taxon>Fungi</taxon>
        <taxon>Fungi incertae sedis</taxon>
        <taxon>Mucoromycota</taxon>
        <taxon>Glomeromycotina</taxon>
        <taxon>Glomeromycetes</taxon>
        <taxon>Glomerales</taxon>
        <taxon>Glomeraceae</taxon>
        <taxon>Funneliformis</taxon>
    </lineage>
</organism>
<keyword evidence="3" id="KW-1185">Reference proteome</keyword>
<gene>
    <name evidence="2" type="ORF">FMOSSE_LOCUS8324</name>
</gene>
<feature type="coiled-coil region" evidence="1">
    <location>
        <begin position="4"/>
        <end position="31"/>
    </location>
</feature>
<dbReference type="Proteomes" id="UP000789375">
    <property type="component" value="Unassembled WGS sequence"/>
</dbReference>
<accession>A0A9N9C709</accession>
<proteinExistence type="predicted"/>